<dbReference type="SUPFAM" id="SSF46955">
    <property type="entry name" value="Putative DNA-binding domain"/>
    <property type="match status" value="1"/>
</dbReference>
<organism evidence="2 3">
    <name type="scientific">Paenibacillus tyrfis</name>
    <dbReference type="NCBI Taxonomy" id="1501230"/>
    <lineage>
        <taxon>Bacteria</taxon>
        <taxon>Bacillati</taxon>
        <taxon>Bacillota</taxon>
        <taxon>Bacilli</taxon>
        <taxon>Bacillales</taxon>
        <taxon>Paenibacillaceae</taxon>
        <taxon>Paenibacillus</taxon>
    </lineage>
</organism>
<dbReference type="SMART" id="SM00422">
    <property type="entry name" value="HTH_MERR"/>
    <property type="match status" value="1"/>
</dbReference>
<dbReference type="eggNOG" id="COG0789">
    <property type="taxonomic scope" value="Bacteria"/>
</dbReference>
<dbReference type="InterPro" id="IPR053182">
    <property type="entry name" value="YobU-like_regulator"/>
</dbReference>
<feature type="domain" description="HTH merR-type" evidence="1">
    <location>
        <begin position="1"/>
        <end position="71"/>
    </location>
</feature>
<dbReference type="EMBL" id="JNVM01000017">
    <property type="protein sequence ID" value="KEQ24223.1"/>
    <property type="molecule type" value="Genomic_DNA"/>
</dbReference>
<dbReference type="CDD" id="cd01107">
    <property type="entry name" value="HTH_BmrR"/>
    <property type="match status" value="1"/>
</dbReference>
<dbReference type="InterPro" id="IPR009061">
    <property type="entry name" value="DNA-bd_dom_put_sf"/>
</dbReference>
<sequence length="270" mass="30682">MLTVGQLARIFNVSAKTLRHYDAVGLFTPVKVGEENQYRFYSPEQLPELRRILFLRSMGLGIEIIRELKRNGTLGDAEKLKPILLEHAGSIRDEIGRQQKLLAAIQHMVDYISITGGTNMEPKLVKKAAFTVVGMEWNNKSSEGGIPQLWDRFVPREDEIQEKLQPDVSYGVCIPGSNGDLSYIAGFETTGEHIPNGMITFTVPEQTYAVFTHTGSLRRLGETMELIYRKWLPLHSLEPSQGMDLEVYDERFTEPEDERTQIDLYIPVKP</sequence>
<accession>A0A081P0K0</accession>
<dbReference type="InterPro" id="IPR011256">
    <property type="entry name" value="Reg_factor_effector_dom_sf"/>
</dbReference>
<keyword evidence="3" id="KW-1185">Reference proteome</keyword>
<dbReference type="InterPro" id="IPR010499">
    <property type="entry name" value="AraC_E-bd"/>
</dbReference>
<name>A0A081P0K0_9BACL</name>
<dbReference type="Pfam" id="PF14526">
    <property type="entry name" value="Cass2"/>
    <property type="match status" value="1"/>
</dbReference>
<protein>
    <recommendedName>
        <fullName evidence="1">HTH merR-type domain-containing protein</fullName>
    </recommendedName>
</protein>
<gene>
    <name evidence="2" type="ORF">ET33_11070</name>
</gene>
<dbReference type="Gene3D" id="3.20.80.10">
    <property type="entry name" value="Regulatory factor, effector binding domain"/>
    <property type="match status" value="1"/>
</dbReference>
<dbReference type="InterPro" id="IPR029441">
    <property type="entry name" value="Cass2"/>
</dbReference>
<dbReference type="PROSITE" id="PS50937">
    <property type="entry name" value="HTH_MERR_2"/>
    <property type="match status" value="1"/>
</dbReference>
<dbReference type="AlphaFoldDB" id="A0A081P0K0"/>
<dbReference type="GO" id="GO:0006355">
    <property type="term" value="P:regulation of DNA-templated transcription"/>
    <property type="evidence" value="ECO:0007669"/>
    <property type="project" value="InterPro"/>
</dbReference>
<reference evidence="2 3" key="1">
    <citation type="submission" date="2014-06" db="EMBL/GenBank/DDBJ databases">
        <title>Draft genome sequence of Paenibacillus sp. MSt1.</title>
        <authorList>
            <person name="Aw Y.K."/>
            <person name="Ong K.S."/>
            <person name="Gan H.M."/>
            <person name="Lee S.M."/>
        </authorList>
    </citation>
    <scope>NUCLEOTIDE SEQUENCE [LARGE SCALE GENOMIC DNA]</scope>
    <source>
        <strain evidence="2 3">MSt1</strain>
    </source>
</reference>
<dbReference type="PANTHER" id="PTHR36444">
    <property type="entry name" value="TRANSCRIPTIONAL REGULATOR PROTEIN YOBU-RELATED"/>
    <property type="match status" value="1"/>
</dbReference>
<dbReference type="InterPro" id="IPR000551">
    <property type="entry name" value="MerR-type_HTH_dom"/>
</dbReference>
<dbReference type="OrthoDB" id="9773308at2"/>
<dbReference type="SUPFAM" id="SSF55136">
    <property type="entry name" value="Probable bacterial effector-binding domain"/>
    <property type="match status" value="1"/>
</dbReference>
<dbReference type="SMART" id="SM00871">
    <property type="entry name" value="AraC_E_bind"/>
    <property type="match status" value="1"/>
</dbReference>
<evidence type="ECO:0000313" key="2">
    <source>
        <dbReference type="EMBL" id="KEQ24223.1"/>
    </source>
</evidence>
<dbReference type="eggNOG" id="COG3708">
    <property type="taxonomic scope" value="Bacteria"/>
</dbReference>
<dbReference type="Proteomes" id="UP000028123">
    <property type="component" value="Unassembled WGS sequence"/>
</dbReference>
<proteinExistence type="predicted"/>
<dbReference type="RefSeq" id="WP_036686525.1">
    <property type="nucleotide sequence ID" value="NZ_JNVM01000017.1"/>
</dbReference>
<comment type="caution">
    <text evidence="2">The sequence shown here is derived from an EMBL/GenBank/DDBJ whole genome shotgun (WGS) entry which is preliminary data.</text>
</comment>
<dbReference type="GO" id="GO:0003677">
    <property type="term" value="F:DNA binding"/>
    <property type="evidence" value="ECO:0007669"/>
    <property type="project" value="InterPro"/>
</dbReference>
<dbReference type="Pfam" id="PF13411">
    <property type="entry name" value="MerR_1"/>
    <property type="match status" value="1"/>
</dbReference>
<evidence type="ECO:0000313" key="3">
    <source>
        <dbReference type="Proteomes" id="UP000028123"/>
    </source>
</evidence>
<dbReference type="Gene3D" id="1.10.1660.10">
    <property type="match status" value="1"/>
</dbReference>
<evidence type="ECO:0000259" key="1">
    <source>
        <dbReference type="PROSITE" id="PS50937"/>
    </source>
</evidence>
<dbReference type="PANTHER" id="PTHR36444:SF2">
    <property type="entry name" value="TRANSCRIPTIONAL REGULATOR PROTEIN YOBU-RELATED"/>
    <property type="match status" value="1"/>
</dbReference>